<sequence length="379" mass="41984">MSGAELFLAVLGVVLPVLQTVVQAKDSSAKPTVLRAHAKNIAELHNEVGQAQYSAIYSVLQRYRDIVEPNVSEEDRLVISNLQKSIYRNIRTSQDIAQQLGRASKAERSKPEDLSALKNELGECAKYLNNDLLLLQLHLSLQQFPRLSQDGRIACVGPGEKQSESLKVTLRSDIEPIKVGYEDDPELDFPIKNGDITVLKALLDPQERTTSRRSSLALLLACRERLPKVVELCLKYCAVPTIVIGDDGLGAIHNAIGTADVVDEPPETIEILAMLIENRVEASDCDYTEERLRPLHRAAIRKNVSVTHFLLEKNPGMVNMVDAEGRTALYHACATPNQKIALVEELVNRKADFGGMARPRMTDCDGQSIIRYLDGKNVK</sequence>
<keyword evidence="5" id="KW-1185">Reference proteome</keyword>
<evidence type="ECO:0000313" key="4">
    <source>
        <dbReference type="EMBL" id="CAF9934799.1"/>
    </source>
</evidence>
<dbReference type="SUPFAM" id="SSF48403">
    <property type="entry name" value="Ankyrin repeat"/>
    <property type="match status" value="1"/>
</dbReference>
<dbReference type="PANTHER" id="PTHR24198:SF165">
    <property type="entry name" value="ANKYRIN REPEAT-CONTAINING PROTEIN-RELATED"/>
    <property type="match status" value="1"/>
</dbReference>
<comment type="caution">
    <text evidence="4">The sequence shown here is derived from an EMBL/GenBank/DDBJ whole genome shotgun (WGS) entry which is preliminary data.</text>
</comment>
<dbReference type="Gene3D" id="1.25.40.20">
    <property type="entry name" value="Ankyrin repeat-containing domain"/>
    <property type="match status" value="1"/>
</dbReference>
<evidence type="ECO:0000256" key="3">
    <source>
        <dbReference type="SAM" id="SignalP"/>
    </source>
</evidence>
<keyword evidence="1" id="KW-0677">Repeat</keyword>
<evidence type="ECO:0000256" key="2">
    <source>
        <dbReference type="ARBA" id="ARBA00023043"/>
    </source>
</evidence>
<dbReference type="AlphaFoldDB" id="A0A8H3G4T6"/>
<dbReference type="InterPro" id="IPR002110">
    <property type="entry name" value="Ankyrin_rpt"/>
</dbReference>
<protein>
    <submittedName>
        <fullName evidence="4">Uncharacterized protein</fullName>
    </submittedName>
</protein>
<keyword evidence="3" id="KW-0732">Signal</keyword>
<accession>A0A8H3G4T6</accession>
<dbReference type="InterPro" id="IPR036770">
    <property type="entry name" value="Ankyrin_rpt-contain_sf"/>
</dbReference>
<name>A0A8H3G4T6_9LECA</name>
<organism evidence="4 5">
    <name type="scientific">Heterodermia speciosa</name>
    <dbReference type="NCBI Taxonomy" id="116794"/>
    <lineage>
        <taxon>Eukaryota</taxon>
        <taxon>Fungi</taxon>
        <taxon>Dikarya</taxon>
        <taxon>Ascomycota</taxon>
        <taxon>Pezizomycotina</taxon>
        <taxon>Lecanoromycetes</taxon>
        <taxon>OSLEUM clade</taxon>
        <taxon>Lecanoromycetidae</taxon>
        <taxon>Caliciales</taxon>
        <taxon>Physciaceae</taxon>
        <taxon>Heterodermia</taxon>
    </lineage>
</organism>
<dbReference type="Proteomes" id="UP000664521">
    <property type="component" value="Unassembled WGS sequence"/>
</dbReference>
<evidence type="ECO:0000256" key="1">
    <source>
        <dbReference type="ARBA" id="ARBA00022737"/>
    </source>
</evidence>
<evidence type="ECO:0000313" key="5">
    <source>
        <dbReference type="Proteomes" id="UP000664521"/>
    </source>
</evidence>
<gene>
    <name evidence="4" type="ORF">HETSPECPRED_009367</name>
</gene>
<dbReference type="OrthoDB" id="539213at2759"/>
<keyword evidence="2" id="KW-0040">ANK repeat</keyword>
<dbReference type="SMART" id="SM00248">
    <property type="entry name" value="ANK"/>
    <property type="match status" value="4"/>
</dbReference>
<dbReference type="EMBL" id="CAJPDS010000077">
    <property type="protein sequence ID" value="CAF9934799.1"/>
    <property type="molecule type" value="Genomic_DNA"/>
</dbReference>
<dbReference type="PANTHER" id="PTHR24198">
    <property type="entry name" value="ANKYRIN REPEAT AND PROTEIN KINASE DOMAIN-CONTAINING PROTEIN"/>
    <property type="match status" value="1"/>
</dbReference>
<reference evidence="4" key="1">
    <citation type="submission" date="2021-03" db="EMBL/GenBank/DDBJ databases">
        <authorList>
            <person name="Tagirdzhanova G."/>
        </authorList>
    </citation>
    <scope>NUCLEOTIDE SEQUENCE</scope>
</reference>
<dbReference type="Pfam" id="PF12796">
    <property type="entry name" value="Ank_2"/>
    <property type="match status" value="1"/>
</dbReference>
<feature type="chain" id="PRO_5034558392" evidence="3">
    <location>
        <begin position="25"/>
        <end position="379"/>
    </location>
</feature>
<proteinExistence type="predicted"/>
<feature type="signal peptide" evidence="3">
    <location>
        <begin position="1"/>
        <end position="24"/>
    </location>
</feature>